<gene>
    <name evidence="1" type="ORF">E2562_034133</name>
</gene>
<dbReference type="AlphaFoldDB" id="A0A6G1E6V0"/>
<organism evidence="1 2">
    <name type="scientific">Oryza meyeriana var. granulata</name>
    <dbReference type="NCBI Taxonomy" id="110450"/>
    <lineage>
        <taxon>Eukaryota</taxon>
        <taxon>Viridiplantae</taxon>
        <taxon>Streptophyta</taxon>
        <taxon>Embryophyta</taxon>
        <taxon>Tracheophyta</taxon>
        <taxon>Spermatophyta</taxon>
        <taxon>Magnoliopsida</taxon>
        <taxon>Liliopsida</taxon>
        <taxon>Poales</taxon>
        <taxon>Poaceae</taxon>
        <taxon>BOP clade</taxon>
        <taxon>Oryzoideae</taxon>
        <taxon>Oryzeae</taxon>
        <taxon>Oryzinae</taxon>
        <taxon>Oryza</taxon>
        <taxon>Oryza meyeriana</taxon>
    </lineage>
</organism>
<evidence type="ECO:0000313" key="2">
    <source>
        <dbReference type="Proteomes" id="UP000479710"/>
    </source>
</evidence>
<sequence length="93" mass="10776">MAAATLHAWRWRSWTDVVAGSRGCVTTAMVDDHNILDFDHDVWIRVSLFQTETKEVPDESLNEKQKLEIRSRGHYSWGSVRHSTAIYPSQFRS</sequence>
<reference evidence="1 2" key="1">
    <citation type="submission" date="2019-11" db="EMBL/GenBank/DDBJ databases">
        <title>Whole genome sequence of Oryza granulata.</title>
        <authorList>
            <person name="Li W."/>
        </authorList>
    </citation>
    <scope>NUCLEOTIDE SEQUENCE [LARGE SCALE GENOMIC DNA]</scope>
    <source>
        <strain evidence="2">cv. Menghai</strain>
        <tissue evidence="1">Leaf</tissue>
    </source>
</reference>
<dbReference type="Proteomes" id="UP000479710">
    <property type="component" value="Unassembled WGS sequence"/>
</dbReference>
<proteinExistence type="predicted"/>
<accession>A0A6G1E6V0</accession>
<comment type="caution">
    <text evidence="1">The sequence shown here is derived from an EMBL/GenBank/DDBJ whole genome shotgun (WGS) entry which is preliminary data.</text>
</comment>
<evidence type="ECO:0000313" key="1">
    <source>
        <dbReference type="EMBL" id="KAF0920286.1"/>
    </source>
</evidence>
<dbReference type="EMBL" id="SPHZ02000005">
    <property type="protein sequence ID" value="KAF0920286.1"/>
    <property type="molecule type" value="Genomic_DNA"/>
</dbReference>
<name>A0A6G1E6V0_9ORYZ</name>
<protein>
    <submittedName>
        <fullName evidence="1">Uncharacterized protein</fullName>
    </submittedName>
</protein>
<keyword evidence="2" id="KW-1185">Reference proteome</keyword>